<feature type="transmembrane region" description="Helical" evidence="1">
    <location>
        <begin position="38"/>
        <end position="62"/>
    </location>
</feature>
<dbReference type="AlphaFoldDB" id="A0A2Z3KRJ1"/>
<feature type="transmembrane region" description="Helical" evidence="1">
    <location>
        <begin position="68"/>
        <end position="93"/>
    </location>
</feature>
<dbReference type="Proteomes" id="UP000245919">
    <property type="component" value="Chromosome"/>
</dbReference>
<feature type="transmembrane region" description="Helical" evidence="1">
    <location>
        <begin position="121"/>
        <end position="142"/>
    </location>
</feature>
<keyword evidence="1" id="KW-1133">Transmembrane helix</keyword>
<protein>
    <submittedName>
        <fullName evidence="2">Uncharacterized protein</fullName>
    </submittedName>
</protein>
<evidence type="ECO:0000256" key="1">
    <source>
        <dbReference type="SAM" id="Phobius"/>
    </source>
</evidence>
<dbReference type="GeneID" id="89634177"/>
<name>A0A2Z3KRJ1_LACLL</name>
<gene>
    <name evidence="2" type="ORF">LL14B4_10330</name>
</gene>
<evidence type="ECO:0000313" key="2">
    <source>
        <dbReference type="EMBL" id="AWN66549.1"/>
    </source>
</evidence>
<dbReference type="RefSeq" id="WP_109991238.1">
    <property type="nucleotide sequence ID" value="NZ_CP028160.1"/>
</dbReference>
<proteinExistence type="predicted"/>
<accession>A0A2Z3KRJ1</accession>
<reference evidence="2 3" key="1">
    <citation type="submission" date="2018-03" db="EMBL/GenBank/DDBJ databases">
        <title>Genome sequence of Lactococcus lactis strain 14B4 from almond drupe.</title>
        <authorList>
            <person name="Tran T.D."/>
            <person name="McGarvey J.A."/>
            <person name="Huynh S."/>
            <person name="Parker C.T."/>
        </authorList>
    </citation>
    <scope>NUCLEOTIDE SEQUENCE [LARGE SCALE GENOMIC DNA]</scope>
    <source>
        <strain evidence="2 3">14B4</strain>
    </source>
</reference>
<dbReference type="EMBL" id="CP028160">
    <property type="protein sequence ID" value="AWN66549.1"/>
    <property type="molecule type" value="Genomic_DNA"/>
</dbReference>
<keyword evidence="1" id="KW-0472">Membrane</keyword>
<keyword evidence="1" id="KW-0812">Transmembrane</keyword>
<sequence>MIKETLLVKNSTASSLGFDFERDEPYIQMYKTHKGKKLYSYSNTFFLSYVFLGMIGVTGIILDNFFKFPVFISLIIAILVGVSLGKIVVYLTITKSLSEKIYHKINKSLVEKAVQNKKNLWTLRVACWFIILIFIIFSLMLFDKSKMAGGDFIAVILGVFGVTYIENALHPSKGIKAIKILNKQLKEGRFND</sequence>
<organism evidence="2 3">
    <name type="scientific">Lactococcus lactis subsp. lactis</name>
    <name type="common">Streptococcus lactis</name>
    <dbReference type="NCBI Taxonomy" id="1360"/>
    <lineage>
        <taxon>Bacteria</taxon>
        <taxon>Bacillati</taxon>
        <taxon>Bacillota</taxon>
        <taxon>Bacilli</taxon>
        <taxon>Lactobacillales</taxon>
        <taxon>Streptococcaceae</taxon>
        <taxon>Lactococcus</taxon>
    </lineage>
</organism>
<evidence type="ECO:0000313" key="3">
    <source>
        <dbReference type="Proteomes" id="UP000245919"/>
    </source>
</evidence>
<feature type="transmembrane region" description="Helical" evidence="1">
    <location>
        <begin position="148"/>
        <end position="169"/>
    </location>
</feature>